<reference evidence="1 2" key="1">
    <citation type="journal article" date="2019" name="G3 (Bethesda)">
        <title>Sequencing of a Wild Apple (Malus baccata) Genome Unravels the Differences Between Cultivated and Wild Apple Species Regarding Disease Resistance and Cold Tolerance.</title>
        <authorList>
            <person name="Chen X."/>
        </authorList>
    </citation>
    <scope>NUCLEOTIDE SEQUENCE [LARGE SCALE GENOMIC DNA]</scope>
    <source>
        <strain evidence="2">cv. Shandingzi</strain>
        <tissue evidence="1">Leaves</tissue>
    </source>
</reference>
<dbReference type="EMBL" id="VIEB01000577">
    <property type="protein sequence ID" value="TQD86069.1"/>
    <property type="molecule type" value="Genomic_DNA"/>
</dbReference>
<evidence type="ECO:0000313" key="2">
    <source>
        <dbReference type="Proteomes" id="UP000315295"/>
    </source>
</evidence>
<gene>
    <name evidence="1" type="ORF">C1H46_028380</name>
</gene>
<comment type="caution">
    <text evidence="1">The sequence shown here is derived from an EMBL/GenBank/DDBJ whole genome shotgun (WGS) entry which is preliminary data.</text>
</comment>
<name>A0A540LIA1_MALBA</name>
<proteinExistence type="predicted"/>
<organism evidence="1 2">
    <name type="scientific">Malus baccata</name>
    <name type="common">Siberian crab apple</name>
    <name type="synonym">Pyrus baccata</name>
    <dbReference type="NCBI Taxonomy" id="106549"/>
    <lineage>
        <taxon>Eukaryota</taxon>
        <taxon>Viridiplantae</taxon>
        <taxon>Streptophyta</taxon>
        <taxon>Embryophyta</taxon>
        <taxon>Tracheophyta</taxon>
        <taxon>Spermatophyta</taxon>
        <taxon>Magnoliopsida</taxon>
        <taxon>eudicotyledons</taxon>
        <taxon>Gunneridae</taxon>
        <taxon>Pentapetalae</taxon>
        <taxon>rosids</taxon>
        <taxon>fabids</taxon>
        <taxon>Rosales</taxon>
        <taxon>Rosaceae</taxon>
        <taxon>Amygdaloideae</taxon>
        <taxon>Maleae</taxon>
        <taxon>Malus</taxon>
    </lineage>
</organism>
<evidence type="ECO:0000313" key="1">
    <source>
        <dbReference type="EMBL" id="TQD86069.1"/>
    </source>
</evidence>
<dbReference type="Proteomes" id="UP000315295">
    <property type="component" value="Unassembled WGS sequence"/>
</dbReference>
<accession>A0A540LIA1</accession>
<keyword evidence="2" id="KW-1185">Reference proteome</keyword>
<protein>
    <submittedName>
        <fullName evidence="1">Uncharacterized protein</fullName>
    </submittedName>
</protein>
<dbReference type="AlphaFoldDB" id="A0A540LIA1"/>
<sequence>MFGLSLEKDEGILDQFVKVNELELIVEMQCKELEAKRPKLKKLVRESSKEIAACLQLATHQLHVDIPVVLPKGNPLCPVFCHS</sequence>